<dbReference type="AlphaFoldDB" id="A0A9P1FZT7"/>
<organism evidence="4">
    <name type="scientific">Cladocopium goreaui</name>
    <dbReference type="NCBI Taxonomy" id="2562237"/>
    <lineage>
        <taxon>Eukaryota</taxon>
        <taxon>Sar</taxon>
        <taxon>Alveolata</taxon>
        <taxon>Dinophyceae</taxon>
        <taxon>Suessiales</taxon>
        <taxon>Symbiodiniaceae</taxon>
        <taxon>Cladocopium</taxon>
    </lineage>
</organism>
<dbReference type="Pfam" id="PF00254">
    <property type="entry name" value="FKBP_C"/>
    <property type="match status" value="1"/>
</dbReference>
<dbReference type="SUPFAM" id="SSF54534">
    <property type="entry name" value="FKBP-like"/>
    <property type="match status" value="1"/>
</dbReference>
<evidence type="ECO:0000313" key="5">
    <source>
        <dbReference type="EMBL" id="CAL1148088.1"/>
    </source>
</evidence>
<reference evidence="4" key="1">
    <citation type="submission" date="2022-10" db="EMBL/GenBank/DDBJ databases">
        <authorList>
            <person name="Chen Y."/>
            <person name="Dougan E. K."/>
            <person name="Chan C."/>
            <person name="Rhodes N."/>
            <person name="Thang M."/>
        </authorList>
    </citation>
    <scope>NUCLEOTIDE SEQUENCE</scope>
</reference>
<comment type="catalytic activity">
    <reaction evidence="1">
        <text>[protein]-peptidylproline (omega=180) = [protein]-peptidylproline (omega=0)</text>
        <dbReference type="Rhea" id="RHEA:16237"/>
        <dbReference type="Rhea" id="RHEA-COMP:10747"/>
        <dbReference type="Rhea" id="RHEA-COMP:10748"/>
        <dbReference type="ChEBI" id="CHEBI:83833"/>
        <dbReference type="ChEBI" id="CHEBI:83834"/>
        <dbReference type="EC" id="5.2.1.8"/>
    </reaction>
</comment>
<dbReference type="GO" id="GO:0003755">
    <property type="term" value="F:peptidyl-prolyl cis-trans isomerase activity"/>
    <property type="evidence" value="ECO:0007669"/>
    <property type="project" value="UniProtKB-KW"/>
</dbReference>
<feature type="compositionally biased region" description="Polar residues" evidence="2">
    <location>
        <begin position="291"/>
        <end position="300"/>
    </location>
</feature>
<keyword evidence="6" id="KW-1185">Reference proteome</keyword>
<dbReference type="EMBL" id="CAMXCT020001989">
    <property type="protein sequence ID" value="CAL1148088.1"/>
    <property type="molecule type" value="Genomic_DNA"/>
</dbReference>
<reference evidence="5" key="2">
    <citation type="submission" date="2024-04" db="EMBL/GenBank/DDBJ databases">
        <authorList>
            <person name="Chen Y."/>
            <person name="Shah S."/>
            <person name="Dougan E. K."/>
            <person name="Thang M."/>
            <person name="Chan C."/>
        </authorList>
    </citation>
    <scope>NUCLEOTIDE SEQUENCE [LARGE SCALE GENOMIC DNA]</scope>
</reference>
<evidence type="ECO:0000313" key="6">
    <source>
        <dbReference type="Proteomes" id="UP001152797"/>
    </source>
</evidence>
<evidence type="ECO:0000259" key="3">
    <source>
        <dbReference type="PROSITE" id="PS50059"/>
    </source>
</evidence>
<sequence length="482" mass="51386">MATKSCRFWAVRLAEDPVQVEVPPGEVLCLSRACQSSFAPGVLRLLVRGVSGKSKKPPKDVVSADFAFKIASGGSRLGARLAGASGLSWQLRLVAKAADGHGSHDSHEVVGEAPAEVDVLGYFTHVSPARRRPRKRTVVPKRQMLREVRLPAGWAALSFKDIAGRMVVSEVPKACFSSAAYGAAAAPQVSNVAVGDEIVSVNGHSPAALAQLIAEPNHRFNSCSSFDPPHIPGTVGKLQSPCCVSCDFIRRHQHFGLDIALQMWLRVVKQQVPITLGVLPKTHHDHHDTPKSSNPSSAPKMSTEPLQLVVPKEARPKADVPKAFVAGYNPLKPAAAGVARSVASAKPKANAASAVGPMQQLPNGLSFQELPAKGAVTAGKGASIGSEVDFRFTISFPGVGNKQQVLERGQVQCILGQSELKDGWVDGNVDLEQVLSTWTKALTGMRVGHRRRVHVPSRFGFDAEVVPSGKDLIFEVDMKGVK</sequence>
<dbReference type="EC" id="5.2.1.8" evidence="1"/>
<evidence type="ECO:0000313" key="4">
    <source>
        <dbReference type="EMBL" id="CAI3994713.1"/>
    </source>
</evidence>
<keyword evidence="1" id="KW-0697">Rotamase</keyword>
<protein>
    <recommendedName>
        <fullName evidence="1">peptidylprolyl isomerase</fullName>
        <ecNumber evidence="1">5.2.1.8</ecNumber>
    </recommendedName>
</protein>
<dbReference type="OrthoDB" id="412705at2759"/>
<dbReference type="EMBL" id="CAMXCT010001989">
    <property type="protein sequence ID" value="CAI3994713.1"/>
    <property type="molecule type" value="Genomic_DNA"/>
</dbReference>
<dbReference type="Gene3D" id="3.10.50.40">
    <property type="match status" value="1"/>
</dbReference>
<dbReference type="PROSITE" id="PS50059">
    <property type="entry name" value="FKBP_PPIASE"/>
    <property type="match status" value="1"/>
</dbReference>
<dbReference type="EMBL" id="CAMXCT030001989">
    <property type="protein sequence ID" value="CAL4782025.1"/>
    <property type="molecule type" value="Genomic_DNA"/>
</dbReference>
<dbReference type="Proteomes" id="UP001152797">
    <property type="component" value="Unassembled WGS sequence"/>
</dbReference>
<evidence type="ECO:0000256" key="1">
    <source>
        <dbReference type="PROSITE-ProRule" id="PRU00277"/>
    </source>
</evidence>
<evidence type="ECO:0000256" key="2">
    <source>
        <dbReference type="SAM" id="MobiDB-lite"/>
    </source>
</evidence>
<proteinExistence type="predicted"/>
<feature type="domain" description="PPIase FKBP-type" evidence="3">
    <location>
        <begin position="385"/>
        <end position="482"/>
    </location>
</feature>
<keyword evidence="1" id="KW-0413">Isomerase</keyword>
<gene>
    <name evidence="4" type="ORF">C1SCF055_LOCUS21342</name>
</gene>
<dbReference type="InterPro" id="IPR001179">
    <property type="entry name" value="PPIase_FKBP_dom"/>
</dbReference>
<accession>A0A9P1FZT7</accession>
<feature type="region of interest" description="Disordered" evidence="2">
    <location>
        <begin position="280"/>
        <end position="303"/>
    </location>
</feature>
<dbReference type="InterPro" id="IPR046357">
    <property type="entry name" value="PPIase_dom_sf"/>
</dbReference>
<name>A0A9P1FZT7_9DINO</name>
<comment type="caution">
    <text evidence="4">The sequence shown here is derived from an EMBL/GenBank/DDBJ whole genome shotgun (WGS) entry which is preliminary data.</text>
</comment>